<dbReference type="InterPro" id="IPR040849">
    <property type="entry name" value="MyBP-C_THB"/>
</dbReference>
<proteinExistence type="predicted"/>
<dbReference type="FunFam" id="2.60.40.10:FF:001435">
    <property type="entry name" value="Immunoglobulin-like and fibronectin type III domain-containing 1"/>
    <property type="match status" value="1"/>
</dbReference>
<gene>
    <name evidence="10" type="ORF">SKAU_G00169470</name>
</gene>
<keyword evidence="4" id="KW-0677">Repeat</keyword>
<evidence type="ECO:0000259" key="9">
    <source>
        <dbReference type="Pfam" id="PF18362"/>
    </source>
</evidence>
<evidence type="ECO:0000256" key="3">
    <source>
        <dbReference type="ARBA" id="ARBA00022553"/>
    </source>
</evidence>
<dbReference type="Pfam" id="PF18362">
    <property type="entry name" value="THB"/>
    <property type="match status" value="1"/>
</dbReference>
<comment type="caution">
    <text evidence="10">The sequence shown here is derived from an EMBL/GenBank/DDBJ whole genome shotgun (WGS) entry which is preliminary data.</text>
</comment>
<protein>
    <recommendedName>
        <fullName evidence="9">MyBP-C tri-helix bundle domain-containing protein</fullName>
    </recommendedName>
</protein>
<comment type="subcellular location">
    <subcellularLocation>
        <location evidence="1">Cytoplasm</location>
    </subcellularLocation>
</comment>
<keyword evidence="5" id="KW-1015">Disulfide bond</keyword>
<keyword evidence="2" id="KW-0963">Cytoplasm</keyword>
<dbReference type="FunFam" id="2.60.40.10:FF:001097">
    <property type="entry name" value="Immunoglobulin-like and fibronectin type III domain-containing protein 1"/>
    <property type="match status" value="1"/>
</dbReference>
<dbReference type="GO" id="GO:0005737">
    <property type="term" value="C:cytoplasm"/>
    <property type="evidence" value="ECO:0007669"/>
    <property type="project" value="UniProtKB-SubCell"/>
</dbReference>
<feature type="domain" description="MyBP-C tri-helix bundle" evidence="9">
    <location>
        <begin position="20"/>
        <end position="51"/>
    </location>
</feature>
<reference evidence="10" key="1">
    <citation type="journal article" date="2023" name="Science">
        <title>Genome structures resolve the early diversification of teleost fishes.</title>
        <authorList>
            <person name="Parey E."/>
            <person name="Louis A."/>
            <person name="Montfort J."/>
            <person name="Bouchez O."/>
            <person name="Roques C."/>
            <person name="Iampietro C."/>
            <person name="Lluch J."/>
            <person name="Castinel A."/>
            <person name="Donnadieu C."/>
            <person name="Desvignes T."/>
            <person name="Floi Bucao C."/>
            <person name="Jouanno E."/>
            <person name="Wen M."/>
            <person name="Mejri S."/>
            <person name="Dirks R."/>
            <person name="Jansen H."/>
            <person name="Henkel C."/>
            <person name="Chen W.J."/>
            <person name="Zahm M."/>
            <person name="Cabau C."/>
            <person name="Klopp C."/>
            <person name="Thompson A.W."/>
            <person name="Robinson-Rechavi M."/>
            <person name="Braasch I."/>
            <person name="Lecointre G."/>
            <person name="Bobe J."/>
            <person name="Postlethwait J.H."/>
            <person name="Berthelot C."/>
            <person name="Roest Crollius H."/>
            <person name="Guiguen Y."/>
        </authorList>
    </citation>
    <scope>NUCLEOTIDE SEQUENCE</scope>
    <source>
        <strain evidence="10">WJC10195</strain>
    </source>
</reference>
<dbReference type="InterPro" id="IPR052385">
    <property type="entry name" value="Obscurin/Obscurin-like_Reg"/>
</dbReference>
<dbReference type="InterPro" id="IPR013783">
    <property type="entry name" value="Ig-like_fold"/>
</dbReference>
<dbReference type="Proteomes" id="UP001152622">
    <property type="component" value="Chromosome 5"/>
</dbReference>
<sequence length="365" mass="41497">MLKKRAVGEKEKEREQEEKVWEILLSADKKDYERICMEYGITNFRGMLKKLNEMKREREEEQAKFIEQLSNLKHIEVKGEDIASFELDMELKDPNSRVFLYKDGVMVPFSRDEMDAKHRLKQVGKRFVFTIKNLRPEDAGLYQVDVEGTNVFSTDFKIPTVDFLVKIQEVKAEEREDAIFQCVLSKPVASILWLGKNTPLIAGEKYDIIVSEDKLIHKLVVKDCMPLDGGIYAAVVGIKSCNAWLIVEADQDPDARGKKKARKTTQAGGGGDLEKLAREQQEKLKKDMQERMEALNKAKAEKEAFDAAAAAKAAAEAAGGKGTGAGVGVQEQEVWEEQEALQEQVVWEVQELEEQVRAVQEVWEW</sequence>
<dbReference type="OrthoDB" id="504170at2759"/>
<dbReference type="SUPFAM" id="SSF48726">
    <property type="entry name" value="Immunoglobulin"/>
    <property type="match status" value="2"/>
</dbReference>
<evidence type="ECO:0000313" key="11">
    <source>
        <dbReference type="Proteomes" id="UP001152622"/>
    </source>
</evidence>
<evidence type="ECO:0000313" key="10">
    <source>
        <dbReference type="EMBL" id="KAJ8360422.1"/>
    </source>
</evidence>
<keyword evidence="7" id="KW-0175">Coiled coil</keyword>
<feature type="region of interest" description="Disordered" evidence="8">
    <location>
        <begin position="255"/>
        <end position="275"/>
    </location>
</feature>
<evidence type="ECO:0000256" key="4">
    <source>
        <dbReference type="ARBA" id="ARBA00022737"/>
    </source>
</evidence>
<organism evidence="10 11">
    <name type="scientific">Synaphobranchus kaupii</name>
    <name type="common">Kaup's arrowtooth eel</name>
    <dbReference type="NCBI Taxonomy" id="118154"/>
    <lineage>
        <taxon>Eukaryota</taxon>
        <taxon>Metazoa</taxon>
        <taxon>Chordata</taxon>
        <taxon>Craniata</taxon>
        <taxon>Vertebrata</taxon>
        <taxon>Euteleostomi</taxon>
        <taxon>Actinopterygii</taxon>
        <taxon>Neopterygii</taxon>
        <taxon>Teleostei</taxon>
        <taxon>Anguilliformes</taxon>
        <taxon>Synaphobranchidae</taxon>
        <taxon>Synaphobranchus</taxon>
    </lineage>
</organism>
<dbReference type="AlphaFoldDB" id="A0A9Q1J0P6"/>
<keyword evidence="11" id="KW-1185">Reference proteome</keyword>
<dbReference type="EMBL" id="JAINUF010000005">
    <property type="protein sequence ID" value="KAJ8360422.1"/>
    <property type="molecule type" value="Genomic_DNA"/>
</dbReference>
<name>A0A9Q1J0P6_SYNKA</name>
<dbReference type="PANTHER" id="PTHR35971">
    <property type="entry name" value="SI:DKEY-31G6.6"/>
    <property type="match status" value="1"/>
</dbReference>
<evidence type="ECO:0000256" key="2">
    <source>
        <dbReference type="ARBA" id="ARBA00022490"/>
    </source>
</evidence>
<accession>A0A9Q1J0P6</accession>
<dbReference type="Gene3D" id="2.60.40.10">
    <property type="entry name" value="Immunoglobulins"/>
    <property type="match status" value="2"/>
</dbReference>
<dbReference type="PANTHER" id="PTHR35971:SF5">
    <property type="entry name" value="OBSCURIN LIKE CYTOSKELETAL ADAPTOR 1"/>
    <property type="match status" value="1"/>
</dbReference>
<evidence type="ECO:0000256" key="6">
    <source>
        <dbReference type="ARBA" id="ARBA00023319"/>
    </source>
</evidence>
<evidence type="ECO:0000256" key="1">
    <source>
        <dbReference type="ARBA" id="ARBA00004496"/>
    </source>
</evidence>
<evidence type="ECO:0000256" key="5">
    <source>
        <dbReference type="ARBA" id="ARBA00023157"/>
    </source>
</evidence>
<dbReference type="InterPro" id="IPR036179">
    <property type="entry name" value="Ig-like_dom_sf"/>
</dbReference>
<keyword evidence="6" id="KW-0393">Immunoglobulin domain</keyword>
<keyword evidence="3" id="KW-0597">Phosphoprotein</keyword>
<evidence type="ECO:0000256" key="8">
    <source>
        <dbReference type="SAM" id="MobiDB-lite"/>
    </source>
</evidence>
<evidence type="ECO:0000256" key="7">
    <source>
        <dbReference type="SAM" id="Coils"/>
    </source>
</evidence>
<feature type="coiled-coil region" evidence="7">
    <location>
        <begin position="277"/>
        <end position="305"/>
    </location>
</feature>
<feature type="coiled-coil region" evidence="7">
    <location>
        <begin position="44"/>
        <end position="71"/>
    </location>
</feature>